<dbReference type="Pfam" id="PF00653">
    <property type="entry name" value="BIR"/>
    <property type="match status" value="1"/>
</dbReference>
<dbReference type="EMBL" id="KJ701031">
    <property type="protein sequence ID" value="AJP07536.1"/>
    <property type="molecule type" value="Genomic_DNA"/>
</dbReference>
<dbReference type="Gene3D" id="1.10.1170.10">
    <property type="entry name" value="Inhibitor Of Apoptosis Protein (2mihbC-IAP-1), Chain A"/>
    <property type="match status" value="1"/>
</dbReference>
<proteinExistence type="predicted"/>
<keyword evidence="1" id="KW-0540">Nuclease</keyword>
<sequence length="430" mass="49660">MSTTKMTKSLVSPCDLLTAEQQNIFDKYCFTNYVSQLKSITQLLSRHEIMKIEKATRGQSTNPLWFLLRLDRQTASGSNTNSSSGIGLRPIPALTYGLEQETCVKNNESLLNLVRECVERETNKKITETVLDCGMFFSKYGLHSASPDAYFILDDDTIVPMEIKCPHTYRDTTVDEVRRAMNARKERYRIKHTAFSVNRNGPARFVVEKTDPHYRQMQRQLHVLDSSLVIYLVRFKDSFVASIVKRDDEFCDKESKTEQTMFKMFVNKNTSAERFRQCAVRIKSFANTTLTNDNVEKLAKAGFYYSYGNIACAYCDTAFDEDESVDTILDKHKICKSNKTSFVKNDDDDDDDDDRIDRGIRCVHKEFLTHSMRLKSLVARGADSRFAKWGLFYDTNTKRYKTFCCGLSIDNFNITHTDNCEYRAILMQQQ</sequence>
<dbReference type="Gene3D" id="3.90.320.10">
    <property type="match status" value="1"/>
</dbReference>
<gene>
    <name evidence="6" type="ORF">ORF-112</name>
</gene>
<dbReference type="PANTHER" id="PTHR46609">
    <property type="entry name" value="EXONUCLEASE, PHAGE-TYPE/RECB, C-TERMINAL DOMAIN-CONTAINING PROTEIN"/>
    <property type="match status" value="1"/>
</dbReference>
<keyword evidence="4 6" id="KW-0269">Exonuclease</keyword>
<evidence type="ECO:0000313" key="5">
    <source>
        <dbReference type="EMBL" id="AJP07401.1"/>
    </source>
</evidence>
<evidence type="ECO:0000256" key="2">
    <source>
        <dbReference type="ARBA" id="ARBA00022759"/>
    </source>
</evidence>
<accession>A0A0E3JAN4</accession>
<dbReference type="InterPro" id="IPR034720">
    <property type="entry name" value="Viral_alk_exo"/>
</dbReference>
<dbReference type="EMBL" id="KJ701030">
    <property type="protein sequence ID" value="AJP07401.1"/>
    <property type="molecule type" value="Genomic_DNA"/>
</dbReference>
<dbReference type="PANTHER" id="PTHR46609:SF8">
    <property type="entry name" value="YQAJ VIRAL RECOMBINASE DOMAIN-CONTAINING PROTEIN"/>
    <property type="match status" value="1"/>
</dbReference>
<dbReference type="InterPro" id="IPR011604">
    <property type="entry name" value="PDDEXK-like_dom_sf"/>
</dbReference>
<evidence type="ECO:0000256" key="1">
    <source>
        <dbReference type="ARBA" id="ARBA00022722"/>
    </source>
</evidence>
<reference evidence="6" key="1">
    <citation type="journal article" date="2015" name="Appl. Environ. Microbiol.">
        <title>A Novel Binary Mixture of Helicoverpa armigera Single Nucleopolyhedrovirus Genotypic Variants Has Improved Insecticidal Characteristics for Control of Cotton Bollworms.</title>
        <authorList>
            <person name="Arrizubieta M."/>
            <person name="Simon O."/>
            <person name="Williams T."/>
            <person name="Caballero P."/>
        </authorList>
    </citation>
    <scope>NUCLEOTIDE SEQUENCE</scope>
    <source>
        <strain evidence="6">LB6</strain>
    </source>
</reference>
<protein>
    <submittedName>
        <fullName evidence="6">Alkaline exonuclease</fullName>
    </submittedName>
</protein>
<reference evidence="6" key="2">
    <citation type="journal article" date="2015" name="Genome Announc.">
        <title>Genomic Sequences of Five Helicoverpa armigera Nucleopolyhedrovirus Genotypes from Spain That Differ in Their Insecticidal Properties.</title>
        <authorList>
            <person name="Arrizubieta M."/>
            <person name="Simon O."/>
            <person name="Williams T."/>
            <person name="Caballero P."/>
        </authorList>
    </citation>
    <scope>NUCLEOTIDE SEQUENCE</scope>
    <source>
        <strain evidence="5">LB3</strain>
        <strain evidence="6">LB6</strain>
    </source>
</reference>
<dbReference type="SUPFAM" id="SSF52980">
    <property type="entry name" value="Restriction endonuclease-like"/>
    <property type="match status" value="1"/>
</dbReference>
<keyword evidence="2" id="KW-0255">Endonuclease</keyword>
<dbReference type="GO" id="GO:0004519">
    <property type="term" value="F:endonuclease activity"/>
    <property type="evidence" value="ECO:0007669"/>
    <property type="project" value="UniProtKB-KW"/>
</dbReference>
<dbReference type="GO" id="GO:0004527">
    <property type="term" value="F:exonuclease activity"/>
    <property type="evidence" value="ECO:0007669"/>
    <property type="project" value="UniProtKB-KW"/>
</dbReference>
<dbReference type="Pfam" id="PF01771">
    <property type="entry name" value="Viral_alk_exo"/>
    <property type="match status" value="1"/>
</dbReference>
<dbReference type="InterPro" id="IPR001370">
    <property type="entry name" value="BIR_rpt"/>
</dbReference>
<organism evidence="6">
    <name type="scientific">Helicoverpa armigera nucleopolyhedrovirus</name>
    <dbReference type="NCBI Taxonomy" id="51313"/>
    <lineage>
        <taxon>Viruses</taxon>
        <taxon>Viruses incertae sedis</taxon>
        <taxon>Naldaviricetes</taxon>
        <taxon>Lefavirales</taxon>
        <taxon>Baculoviridae</taxon>
        <taxon>Alphabaculovirus</taxon>
        <taxon>Alphabaculovirus helarmigerae</taxon>
    </lineage>
</organism>
<evidence type="ECO:0000256" key="3">
    <source>
        <dbReference type="ARBA" id="ARBA00022801"/>
    </source>
</evidence>
<keyword evidence="3" id="KW-0378">Hydrolase</keyword>
<dbReference type="InterPro" id="IPR051703">
    <property type="entry name" value="NF-kappa-B_Signaling_Reg"/>
</dbReference>
<dbReference type="InterPro" id="IPR011335">
    <property type="entry name" value="Restrct_endonuc-II-like"/>
</dbReference>
<evidence type="ECO:0000256" key="4">
    <source>
        <dbReference type="ARBA" id="ARBA00022839"/>
    </source>
</evidence>
<dbReference type="SMART" id="SM00238">
    <property type="entry name" value="BIR"/>
    <property type="match status" value="1"/>
</dbReference>
<name>A0A0E3JAN4_9ABAC</name>
<dbReference type="PROSITE" id="PS50143">
    <property type="entry name" value="BIR_REPEAT_2"/>
    <property type="match status" value="1"/>
</dbReference>
<dbReference type="SUPFAM" id="SSF57924">
    <property type="entry name" value="Inhibitor of apoptosis (IAP) repeat"/>
    <property type="match status" value="1"/>
</dbReference>
<evidence type="ECO:0000313" key="6">
    <source>
        <dbReference type="EMBL" id="AJP07536.1"/>
    </source>
</evidence>